<dbReference type="SMART" id="SM00671">
    <property type="entry name" value="SEL1"/>
    <property type="match status" value="1"/>
</dbReference>
<sequence length="129" mass="14732">MKTHYLTPLIFCCALFPAQATDIDSAYTAYKKGHYEQAYLKFDQLLAEQNPDAAMQMGLMTLKEKGCEHDPAKALALFEKAAEWGHPEGMAMVTEIKPRLNQLQLERAKTYQQEIDEREQQPQPLADLE</sequence>
<dbReference type="AlphaFoldDB" id="A0A432W3W7"/>
<feature type="chain" id="PRO_5019466248" description="Sel1 repeat family protein" evidence="1">
    <location>
        <begin position="21"/>
        <end position="129"/>
    </location>
</feature>
<keyword evidence="3" id="KW-1185">Reference proteome</keyword>
<gene>
    <name evidence="2" type="ORF">CWE09_12900</name>
</gene>
<protein>
    <recommendedName>
        <fullName evidence="4">Sel1 repeat family protein</fullName>
    </recommendedName>
</protein>
<dbReference type="RefSeq" id="WP_126804458.1">
    <property type="nucleotide sequence ID" value="NZ_PIPL01000003.1"/>
</dbReference>
<name>A0A432W3W7_9GAMM</name>
<dbReference type="InterPro" id="IPR011990">
    <property type="entry name" value="TPR-like_helical_dom_sf"/>
</dbReference>
<dbReference type="SUPFAM" id="SSF81901">
    <property type="entry name" value="HCP-like"/>
    <property type="match status" value="1"/>
</dbReference>
<evidence type="ECO:0000313" key="3">
    <source>
        <dbReference type="Proteomes" id="UP000288293"/>
    </source>
</evidence>
<dbReference type="Gene3D" id="1.25.40.10">
    <property type="entry name" value="Tetratricopeptide repeat domain"/>
    <property type="match status" value="1"/>
</dbReference>
<evidence type="ECO:0008006" key="4">
    <source>
        <dbReference type="Google" id="ProtNLM"/>
    </source>
</evidence>
<dbReference type="Proteomes" id="UP000288293">
    <property type="component" value="Unassembled WGS sequence"/>
</dbReference>
<dbReference type="InterPro" id="IPR006597">
    <property type="entry name" value="Sel1-like"/>
</dbReference>
<accession>A0A432W3W7</accession>
<evidence type="ECO:0000256" key="1">
    <source>
        <dbReference type="SAM" id="SignalP"/>
    </source>
</evidence>
<proteinExistence type="predicted"/>
<feature type="signal peptide" evidence="1">
    <location>
        <begin position="1"/>
        <end position="20"/>
    </location>
</feature>
<evidence type="ECO:0000313" key="2">
    <source>
        <dbReference type="EMBL" id="RUO24037.1"/>
    </source>
</evidence>
<organism evidence="2 3">
    <name type="scientific">Aliidiomarina minuta</name>
    <dbReference type="NCBI Taxonomy" id="880057"/>
    <lineage>
        <taxon>Bacteria</taxon>
        <taxon>Pseudomonadati</taxon>
        <taxon>Pseudomonadota</taxon>
        <taxon>Gammaproteobacteria</taxon>
        <taxon>Alteromonadales</taxon>
        <taxon>Idiomarinaceae</taxon>
        <taxon>Aliidiomarina</taxon>
    </lineage>
</organism>
<comment type="caution">
    <text evidence="2">The sequence shown here is derived from an EMBL/GenBank/DDBJ whole genome shotgun (WGS) entry which is preliminary data.</text>
</comment>
<reference evidence="2 3" key="1">
    <citation type="journal article" date="2011" name="Front. Microbiol.">
        <title>Genomic signatures of strain selection and enhancement in Bacillus atrophaeus var. globigii, a historical biowarfare simulant.</title>
        <authorList>
            <person name="Gibbons H.S."/>
            <person name="Broomall S.M."/>
            <person name="McNew L.A."/>
            <person name="Daligault H."/>
            <person name="Chapman C."/>
            <person name="Bruce D."/>
            <person name="Karavis M."/>
            <person name="Krepps M."/>
            <person name="McGregor P.A."/>
            <person name="Hong C."/>
            <person name="Park K.H."/>
            <person name="Akmal A."/>
            <person name="Feldman A."/>
            <person name="Lin J.S."/>
            <person name="Chang W.E."/>
            <person name="Higgs B.W."/>
            <person name="Demirev P."/>
            <person name="Lindquist J."/>
            <person name="Liem A."/>
            <person name="Fochler E."/>
            <person name="Read T.D."/>
            <person name="Tapia R."/>
            <person name="Johnson S."/>
            <person name="Bishop-Lilly K.A."/>
            <person name="Detter C."/>
            <person name="Han C."/>
            <person name="Sozhamannan S."/>
            <person name="Rosenzweig C.N."/>
            <person name="Skowronski E.W."/>
        </authorList>
    </citation>
    <scope>NUCLEOTIDE SEQUENCE [LARGE SCALE GENOMIC DNA]</scope>
    <source>
        <strain evidence="2 3">MLST1</strain>
    </source>
</reference>
<dbReference type="EMBL" id="PIPL01000003">
    <property type="protein sequence ID" value="RUO24037.1"/>
    <property type="molecule type" value="Genomic_DNA"/>
</dbReference>
<keyword evidence="1" id="KW-0732">Signal</keyword>